<dbReference type="GO" id="GO:0015668">
    <property type="term" value="F:type III site-specific deoxyribonuclease activity"/>
    <property type="evidence" value="ECO:0007669"/>
    <property type="project" value="InterPro"/>
</dbReference>
<dbReference type="Pfam" id="PF04851">
    <property type="entry name" value="ResIII"/>
    <property type="match status" value="1"/>
</dbReference>
<proteinExistence type="predicted"/>
<sequence>MKLHFEPDLDYQLAAIESVCALFRGQEIGRTEFTVTLPSGTLDYGEDRLGIGNRLKMLEDEVHANLKEAQLRNGLRPASSLATMDFTVEMETGTGKTYVYLRTIFELHRRYGFTKFVIVVPSVAIKEGVYKSIQIMEEHFRGLYANAPFEYFLYDSGKLGQVRNFATSPNIQIMVVTVGAINKQDVNNLYKESEKTGGEKPIDLVRATRPVLIVDEPQSVDGGLTGKGKAALSEMHPLCTLRYSATHVDKHHMIYRLDAVDAYERRLVKQIEVASLEVEGGHNKPYLRLLSVSNTRGRIAAKVEVDALQGKAVRRKTVTVQDGDDLEQITERSLYADHRIGEIRVAKGDEFLEVRIPGSETFLRLGEAIGDVDQEEMKRQMIRRTIKEHLDKEKRLRPLGIKVLSLFFIDSVANYRAYDAEGNPAKGPYAEIFEKEYRRWIRHPDYNTLFREVDTETLPAQVHDGYFSIDKKGSWTDTAENNQANRESAERAYTLIMKDKERLLGFETPLKFIFSHSALREGWDNPNVFQICVLRDMGSELARRQSIGRGLRLCVNQNGERQRGFDINTLTVIATESYEQFAETLQKEIEADTGIRFGVVEKHQFATIPVTDEHGRQSPLGVEKSEALWKHLHATGYVDTKGKVQDALRTALKEGTLDVPEAFNAQAPQIQEILKKLAGRLEIKNADERESVRVRKEVLCSPEFQALWDRIKHKTTYRVEFDNDRLLEECAKAIGSAPPVSRARLQISKADLAIGKGGVQAKETSKAAPITIDERDIELPDLLSVLQDNTQLTRRSIVRILTGSGRLSDFAHNPQQFIELATEAINRAKRLALVDGIRYQRIGDDQFYAQELFEQEELTGYLKDMLKDAKKSVFEHVIYDSGGVERLFAEQLERNEAVRVYAKLPGWFKVPTPLGTYNPDWAVLVEKDGEERLYFVVETKGRVEGQLFADDLRDKEKAKIACGKAHFKALAVGENPARYVVATNSDDLMAQL</sequence>
<dbReference type="eggNOG" id="COG3587">
    <property type="taxonomic scope" value="Bacteria"/>
</dbReference>
<feature type="domain" description="Type III restriction enzyme C-terminal endonuclease" evidence="2">
    <location>
        <begin position="870"/>
        <end position="980"/>
    </location>
</feature>
<dbReference type="KEGG" id="mgm:Mmc1_0790"/>
<dbReference type="InterPro" id="IPR045572">
    <property type="entry name" value="RE_endonuc_C"/>
</dbReference>
<dbReference type="OrthoDB" id="9804145at2"/>
<dbReference type="SUPFAM" id="SSF52540">
    <property type="entry name" value="P-loop containing nucleoside triphosphate hydrolases"/>
    <property type="match status" value="2"/>
</dbReference>
<evidence type="ECO:0000313" key="4">
    <source>
        <dbReference type="Proteomes" id="UP000002586"/>
    </source>
</evidence>
<accession>A0L5R8</accession>
<feature type="domain" description="Helicase/UvrB N-terminal" evidence="1">
    <location>
        <begin position="85"/>
        <end position="217"/>
    </location>
</feature>
<keyword evidence="4" id="KW-1185">Reference proteome</keyword>
<dbReference type="InterPro" id="IPR027417">
    <property type="entry name" value="P-loop_NTPase"/>
</dbReference>
<dbReference type="AlphaFoldDB" id="A0L5R8"/>
<evidence type="ECO:0000313" key="3">
    <source>
        <dbReference type="EMBL" id="ABK43311.1"/>
    </source>
</evidence>
<dbReference type="GO" id="GO:0005829">
    <property type="term" value="C:cytosol"/>
    <property type="evidence" value="ECO:0007669"/>
    <property type="project" value="TreeGrafter"/>
</dbReference>
<dbReference type="EMBL" id="CP000471">
    <property type="protein sequence ID" value="ABK43311.1"/>
    <property type="molecule type" value="Genomic_DNA"/>
</dbReference>
<dbReference type="STRING" id="156889.Mmc1_0790"/>
<dbReference type="InterPro" id="IPR050742">
    <property type="entry name" value="Helicase_Restrict-Modif_Enz"/>
</dbReference>
<dbReference type="PANTHER" id="PTHR47396:SF1">
    <property type="entry name" value="ATP-DEPENDENT HELICASE IRC3-RELATED"/>
    <property type="match status" value="1"/>
</dbReference>
<reference evidence="4" key="1">
    <citation type="journal article" date="2009" name="Appl. Environ. Microbiol.">
        <title>Complete genome sequence of the chemolithoautotrophic marine magnetotactic coccus strain MC-1.</title>
        <authorList>
            <person name="Schubbe S."/>
            <person name="Williams T.J."/>
            <person name="Xie G."/>
            <person name="Kiss H.E."/>
            <person name="Brettin T.S."/>
            <person name="Martinez D."/>
            <person name="Ross C.A."/>
            <person name="Schuler D."/>
            <person name="Cox B.L."/>
            <person name="Nealson K.H."/>
            <person name="Bazylinski D.A."/>
        </authorList>
    </citation>
    <scope>NUCLEOTIDE SEQUENCE [LARGE SCALE GENOMIC DNA]</scope>
    <source>
        <strain evidence="4">ATCC BAA-1437 / JCM 17883 / MC-1</strain>
    </source>
</reference>
<reference evidence="3 4" key="2">
    <citation type="journal article" date="2012" name="Int. J. Syst. Evol. Microbiol.">
        <title>Magnetococcus marinus gen. nov., sp. nov., a marine, magnetotactic bacterium that represents a novel lineage (Magnetococcaceae fam. nov.; Magnetococcales ord. nov.) at the base of the Alphaproteobacteria.</title>
        <authorList>
            <person name="Bazylinski D.A."/>
            <person name="Williams T.J."/>
            <person name="Lefevre C.T."/>
            <person name="Berg R.J."/>
            <person name="Zhang C.L."/>
            <person name="Bowser S.S."/>
            <person name="Dean A.J."/>
            <person name="Beveridge T.J."/>
        </authorList>
    </citation>
    <scope>NUCLEOTIDE SEQUENCE [LARGE SCALE GENOMIC DNA]</scope>
    <source>
        <strain evidence="4">ATCC BAA-1437 / JCM 17883 / MC-1</strain>
    </source>
</reference>
<dbReference type="InterPro" id="IPR006935">
    <property type="entry name" value="Helicase/UvrB_N"/>
</dbReference>
<dbReference type="GO" id="GO:0005524">
    <property type="term" value="F:ATP binding"/>
    <property type="evidence" value="ECO:0007669"/>
    <property type="project" value="InterPro"/>
</dbReference>
<evidence type="ECO:0000259" key="1">
    <source>
        <dbReference type="Pfam" id="PF04851"/>
    </source>
</evidence>
<dbReference type="HOGENOM" id="CLU_011799_0_0_5"/>
<dbReference type="Gene3D" id="3.40.50.300">
    <property type="entry name" value="P-loop containing nucleotide triphosphate hydrolases"/>
    <property type="match status" value="2"/>
</dbReference>
<dbReference type="Proteomes" id="UP000002586">
    <property type="component" value="Chromosome"/>
</dbReference>
<dbReference type="GO" id="GO:0003677">
    <property type="term" value="F:DNA binding"/>
    <property type="evidence" value="ECO:0007669"/>
    <property type="project" value="InterPro"/>
</dbReference>
<organism evidence="3 4">
    <name type="scientific">Magnetococcus marinus (strain ATCC BAA-1437 / JCM 17883 / MC-1)</name>
    <dbReference type="NCBI Taxonomy" id="156889"/>
    <lineage>
        <taxon>Bacteria</taxon>
        <taxon>Pseudomonadati</taxon>
        <taxon>Pseudomonadota</taxon>
        <taxon>Magnetococcia</taxon>
        <taxon>Magnetococcales</taxon>
        <taxon>Magnetococcaceae</taxon>
        <taxon>Magnetococcus</taxon>
    </lineage>
</organism>
<dbReference type="PANTHER" id="PTHR47396">
    <property type="entry name" value="TYPE I RESTRICTION ENZYME ECOKI R PROTEIN"/>
    <property type="match status" value="1"/>
</dbReference>
<dbReference type="Pfam" id="PF19778">
    <property type="entry name" value="RE_endonuc"/>
    <property type="match status" value="1"/>
</dbReference>
<dbReference type="RefSeq" id="WP_011712471.1">
    <property type="nucleotide sequence ID" value="NC_008576.1"/>
</dbReference>
<name>A0L5R8_MAGMM</name>
<evidence type="ECO:0000259" key="2">
    <source>
        <dbReference type="Pfam" id="PF19778"/>
    </source>
</evidence>
<protein>
    <submittedName>
        <fullName evidence="3">Type III restriction enzyme, res subunit</fullName>
    </submittedName>
</protein>
<dbReference type="REBASE" id="14136">
    <property type="entry name" value="MspMCORF787P"/>
</dbReference>
<gene>
    <name evidence="3" type="ordered locus">Mmc1_0790</name>
</gene>